<keyword evidence="3" id="KW-1185">Reference proteome</keyword>
<dbReference type="EMBL" id="CAICTM010000101">
    <property type="protein sequence ID" value="CAB9501201.1"/>
    <property type="molecule type" value="Genomic_DNA"/>
</dbReference>
<gene>
    <name evidence="2" type="ORF">SEMRO_102_G052050.1</name>
</gene>
<feature type="region of interest" description="Disordered" evidence="1">
    <location>
        <begin position="59"/>
        <end position="143"/>
    </location>
</feature>
<dbReference type="AlphaFoldDB" id="A0A9N8DFN5"/>
<name>A0A9N8DFN5_9STRA</name>
<sequence>MSKQLFVEQLHTESSPLVKVAIGLLAGLVSSLIYRWNRHAASQDALAYAAMIRQQQEAAVEQKQQQMDTHQKETDGETEAPDSRESVSSDARVYPALPASDGSDTIEDINNIQAEEEVDDEKESSTTAKNQEKAQPADDDDTNAIDLADFQSNSNQWRCACEGGFLPPGMLSSLGGAEAVFRMGTGQCYHKQA</sequence>
<evidence type="ECO:0000313" key="2">
    <source>
        <dbReference type="EMBL" id="CAB9501201.1"/>
    </source>
</evidence>
<reference evidence="2" key="1">
    <citation type="submission" date="2020-06" db="EMBL/GenBank/DDBJ databases">
        <authorList>
            <consortium name="Plant Systems Biology data submission"/>
        </authorList>
    </citation>
    <scope>NUCLEOTIDE SEQUENCE</scope>
    <source>
        <strain evidence="2">D6</strain>
    </source>
</reference>
<accession>A0A9N8DFN5</accession>
<dbReference type="Proteomes" id="UP001153069">
    <property type="component" value="Unassembled WGS sequence"/>
</dbReference>
<evidence type="ECO:0000256" key="1">
    <source>
        <dbReference type="SAM" id="MobiDB-lite"/>
    </source>
</evidence>
<dbReference type="OrthoDB" id="47895at2759"/>
<organism evidence="2 3">
    <name type="scientific">Seminavis robusta</name>
    <dbReference type="NCBI Taxonomy" id="568900"/>
    <lineage>
        <taxon>Eukaryota</taxon>
        <taxon>Sar</taxon>
        <taxon>Stramenopiles</taxon>
        <taxon>Ochrophyta</taxon>
        <taxon>Bacillariophyta</taxon>
        <taxon>Bacillariophyceae</taxon>
        <taxon>Bacillariophycidae</taxon>
        <taxon>Naviculales</taxon>
        <taxon>Naviculaceae</taxon>
        <taxon>Seminavis</taxon>
    </lineage>
</organism>
<evidence type="ECO:0000313" key="3">
    <source>
        <dbReference type="Proteomes" id="UP001153069"/>
    </source>
</evidence>
<feature type="compositionally biased region" description="Basic and acidic residues" evidence="1">
    <location>
        <begin position="69"/>
        <end position="87"/>
    </location>
</feature>
<proteinExistence type="predicted"/>
<protein>
    <submittedName>
        <fullName evidence="2">Uncharacterized protein</fullName>
    </submittedName>
</protein>
<comment type="caution">
    <text evidence="2">The sequence shown here is derived from an EMBL/GenBank/DDBJ whole genome shotgun (WGS) entry which is preliminary data.</text>
</comment>